<feature type="transmembrane region" description="Helical" evidence="8">
    <location>
        <begin position="84"/>
        <end position="103"/>
    </location>
</feature>
<dbReference type="PANTHER" id="PTHR42718:SF47">
    <property type="entry name" value="METHYL VIOLOGEN RESISTANCE PROTEIN SMVA"/>
    <property type="match status" value="1"/>
</dbReference>
<proteinExistence type="predicted"/>
<comment type="subcellular location">
    <subcellularLocation>
        <location evidence="1">Cell membrane</location>
        <topology evidence="1">Multi-pass membrane protein</topology>
    </subcellularLocation>
</comment>
<dbReference type="GO" id="GO:0005886">
    <property type="term" value="C:plasma membrane"/>
    <property type="evidence" value="ECO:0007669"/>
    <property type="project" value="UniProtKB-SubCell"/>
</dbReference>
<keyword evidence="5 8" id="KW-1133">Transmembrane helix</keyword>
<evidence type="ECO:0000313" key="10">
    <source>
        <dbReference type="EMBL" id="RAY11302.1"/>
    </source>
</evidence>
<evidence type="ECO:0000256" key="2">
    <source>
        <dbReference type="ARBA" id="ARBA00022448"/>
    </source>
</evidence>
<keyword evidence="11" id="KW-1185">Reference proteome</keyword>
<feature type="transmembrane region" description="Helical" evidence="8">
    <location>
        <begin position="109"/>
        <end position="130"/>
    </location>
</feature>
<keyword evidence="4 8" id="KW-0812">Transmembrane</keyword>
<organism evidence="10 11">
    <name type="scientific">Actinomadura craniellae</name>
    <dbReference type="NCBI Taxonomy" id="2231787"/>
    <lineage>
        <taxon>Bacteria</taxon>
        <taxon>Bacillati</taxon>
        <taxon>Actinomycetota</taxon>
        <taxon>Actinomycetes</taxon>
        <taxon>Streptosporangiales</taxon>
        <taxon>Thermomonosporaceae</taxon>
        <taxon>Actinomadura</taxon>
    </lineage>
</organism>
<keyword evidence="3" id="KW-1003">Cell membrane</keyword>
<dbReference type="Proteomes" id="UP000251891">
    <property type="component" value="Unassembled WGS sequence"/>
</dbReference>
<feature type="transmembrane region" description="Helical" evidence="8">
    <location>
        <begin position="60"/>
        <end position="77"/>
    </location>
</feature>
<evidence type="ECO:0000256" key="3">
    <source>
        <dbReference type="ARBA" id="ARBA00022475"/>
    </source>
</evidence>
<feature type="region of interest" description="Disordered" evidence="7">
    <location>
        <begin position="509"/>
        <end position="541"/>
    </location>
</feature>
<feature type="transmembrane region" description="Helical" evidence="8">
    <location>
        <begin position="204"/>
        <end position="221"/>
    </location>
</feature>
<evidence type="ECO:0000256" key="8">
    <source>
        <dbReference type="SAM" id="Phobius"/>
    </source>
</evidence>
<evidence type="ECO:0000256" key="7">
    <source>
        <dbReference type="SAM" id="MobiDB-lite"/>
    </source>
</evidence>
<comment type="caution">
    <text evidence="10">The sequence shown here is derived from an EMBL/GenBank/DDBJ whole genome shotgun (WGS) entry which is preliminary data.</text>
</comment>
<dbReference type="InterPro" id="IPR036259">
    <property type="entry name" value="MFS_trans_sf"/>
</dbReference>
<keyword evidence="6 8" id="KW-0472">Membrane</keyword>
<dbReference type="GO" id="GO:0022857">
    <property type="term" value="F:transmembrane transporter activity"/>
    <property type="evidence" value="ECO:0007669"/>
    <property type="project" value="InterPro"/>
</dbReference>
<dbReference type="InterPro" id="IPR011701">
    <property type="entry name" value="MFS"/>
</dbReference>
<feature type="compositionally biased region" description="Polar residues" evidence="7">
    <location>
        <begin position="529"/>
        <end position="541"/>
    </location>
</feature>
<feature type="transmembrane region" description="Helical" evidence="8">
    <location>
        <begin position="305"/>
        <end position="325"/>
    </location>
</feature>
<feature type="transmembrane region" description="Helical" evidence="8">
    <location>
        <begin position="483"/>
        <end position="503"/>
    </location>
</feature>
<keyword evidence="2" id="KW-0813">Transport</keyword>
<dbReference type="AlphaFoldDB" id="A0A365GWZ2"/>
<feature type="transmembrane region" description="Helical" evidence="8">
    <location>
        <begin position="142"/>
        <end position="162"/>
    </location>
</feature>
<evidence type="ECO:0000259" key="9">
    <source>
        <dbReference type="PROSITE" id="PS50850"/>
    </source>
</evidence>
<evidence type="ECO:0000313" key="11">
    <source>
        <dbReference type="Proteomes" id="UP000251891"/>
    </source>
</evidence>
<dbReference type="SUPFAM" id="SSF103473">
    <property type="entry name" value="MFS general substrate transporter"/>
    <property type="match status" value="1"/>
</dbReference>
<dbReference type="EMBL" id="QLYX01000020">
    <property type="protein sequence ID" value="RAY11302.1"/>
    <property type="molecule type" value="Genomic_DNA"/>
</dbReference>
<dbReference type="OrthoDB" id="3218509at2"/>
<feature type="transmembrane region" description="Helical" evidence="8">
    <location>
        <begin position="361"/>
        <end position="381"/>
    </location>
</feature>
<evidence type="ECO:0000256" key="1">
    <source>
        <dbReference type="ARBA" id="ARBA00004651"/>
    </source>
</evidence>
<dbReference type="InterPro" id="IPR020846">
    <property type="entry name" value="MFS_dom"/>
</dbReference>
<feature type="domain" description="Major facilitator superfamily (MFS) profile" evidence="9">
    <location>
        <begin position="18"/>
        <end position="504"/>
    </location>
</feature>
<protein>
    <submittedName>
        <fullName evidence="10">MFS transporter</fullName>
    </submittedName>
</protein>
<dbReference type="Pfam" id="PF07690">
    <property type="entry name" value="MFS_1"/>
    <property type="match status" value="1"/>
</dbReference>
<feature type="transmembrane region" description="Helical" evidence="8">
    <location>
        <begin position="16"/>
        <end position="40"/>
    </location>
</feature>
<dbReference type="Gene3D" id="1.20.1250.20">
    <property type="entry name" value="MFS general substrate transporter like domains"/>
    <property type="match status" value="1"/>
</dbReference>
<accession>A0A365GWZ2</accession>
<dbReference type="PROSITE" id="PS50850">
    <property type="entry name" value="MFS"/>
    <property type="match status" value="1"/>
</dbReference>
<dbReference type="Gene3D" id="1.20.1720.10">
    <property type="entry name" value="Multidrug resistance protein D"/>
    <property type="match status" value="1"/>
</dbReference>
<gene>
    <name evidence="10" type="ORF">DPM19_31650</name>
</gene>
<evidence type="ECO:0000256" key="5">
    <source>
        <dbReference type="ARBA" id="ARBA00022989"/>
    </source>
</evidence>
<dbReference type="PANTHER" id="PTHR42718">
    <property type="entry name" value="MAJOR FACILITATOR SUPERFAMILY MULTIDRUG TRANSPORTER MFSC"/>
    <property type="match status" value="1"/>
</dbReference>
<dbReference type="RefSeq" id="WP_111871758.1">
    <property type="nucleotide sequence ID" value="NZ_QLYX01000020.1"/>
</dbReference>
<reference evidence="10 11" key="1">
    <citation type="submission" date="2018-06" db="EMBL/GenBank/DDBJ databases">
        <title>Actinomadura craniellae sp. nov. isolated from marine sponge Craniella sp.</title>
        <authorList>
            <person name="Li L."/>
            <person name="Xu Q.H."/>
            <person name="Lin H.W."/>
            <person name="Lu Y.H."/>
        </authorList>
    </citation>
    <scope>NUCLEOTIDE SEQUENCE [LARGE SCALE GENOMIC DNA]</scope>
    <source>
        <strain evidence="10 11">LHW63021</strain>
    </source>
</reference>
<feature type="transmembrane region" description="Helical" evidence="8">
    <location>
        <begin position="233"/>
        <end position="250"/>
    </location>
</feature>
<evidence type="ECO:0000256" key="6">
    <source>
        <dbReference type="ARBA" id="ARBA00023136"/>
    </source>
</evidence>
<evidence type="ECO:0000256" key="4">
    <source>
        <dbReference type="ARBA" id="ARBA00022692"/>
    </source>
</evidence>
<feature type="transmembrane region" description="Helical" evidence="8">
    <location>
        <begin position="337"/>
        <end position="355"/>
    </location>
</feature>
<name>A0A365GWZ2_9ACTN</name>
<feature type="transmembrane region" description="Helical" evidence="8">
    <location>
        <begin position="271"/>
        <end position="293"/>
    </location>
</feature>
<sequence>MSATAEAGVRAGPREWIGLAVLALPTILIALDLTVLYMAIPHLGADLNSTNTELLWITDIYGFVIAGFLITMGTLGDRIGRRKLLLFGATAFGAASVLAAYSTSSEMLIASRAVLGLAGATLMPSTLALISNMFKDAKQRAVAIGVWLMSFSLGGVIGPAIGGALLEWFWWGSVFLMGVPVMVLLLITGPLLLPEFRDREAGRIDLVSVVLSLGMILPNVYALKEIAKDGVQVLPVVAALIGVTFGVLFVRRQRTLASPLFDLRLFNNGKFTGGLLAMLLGMTTLYGFGFYFAQYMQLIEGLSPIKAGAWFLPMGAATIIGSMLAPLIARKIPPAQVIAAGLLIAAAGFVLVSQIDTGSDSGIALLVAGGVLLGVGINPLLMLTTDLIIGSAPPEKAGSASALTETGGEIGAGLGIAVFGTIGTTIYSDQIAETMPEGVPAATAEMARDSFAGAFAAAKELPADVGGQLVAVGREAFLNGMNVVGAISAVVMVLVGGLVLATLRGVPPIGQAAEGEGEEPSPAEHLGKDSQQPDPLASSSP</sequence>
<feature type="transmembrane region" description="Helical" evidence="8">
    <location>
        <begin position="168"/>
        <end position="192"/>
    </location>
</feature>
<dbReference type="CDD" id="cd17321">
    <property type="entry name" value="MFS_MMR_MDR_like"/>
    <property type="match status" value="1"/>
</dbReference>